<name>A0AAN7U4C2_9MYCE</name>
<accession>A0AAN7U4C2</accession>
<evidence type="ECO:0008006" key="4">
    <source>
        <dbReference type="Google" id="ProtNLM"/>
    </source>
</evidence>
<feature type="signal peptide" evidence="1">
    <location>
        <begin position="1"/>
        <end position="19"/>
    </location>
</feature>
<evidence type="ECO:0000313" key="3">
    <source>
        <dbReference type="Proteomes" id="UP001344447"/>
    </source>
</evidence>
<organism evidence="2 3">
    <name type="scientific">Dictyostelium firmibasis</name>
    <dbReference type="NCBI Taxonomy" id="79012"/>
    <lineage>
        <taxon>Eukaryota</taxon>
        <taxon>Amoebozoa</taxon>
        <taxon>Evosea</taxon>
        <taxon>Eumycetozoa</taxon>
        <taxon>Dictyostelia</taxon>
        <taxon>Dictyosteliales</taxon>
        <taxon>Dictyosteliaceae</taxon>
        <taxon>Dictyostelium</taxon>
    </lineage>
</organism>
<dbReference type="Proteomes" id="UP001344447">
    <property type="component" value="Unassembled WGS sequence"/>
</dbReference>
<sequence>MKLFLLILLILNFLIIVSSQYSTEFDTFLFQRIGKGCQNGILNLDECGSFCENNAKVTKKDQGYQISFFLDNKCQEQGHLTNTSVTSIDYKCSDTDLYTIIGRDELVYCSLKKPKFDAFKFVASPCYSDTLIPLNQCTSVCDSNVMIEYEPFRNYLFTNYSSENCATIDFTTYNQFKCNGNDIVIKATNNQYVACYTNDYLNSSSKLITNYIILNVILILLILN</sequence>
<dbReference type="EMBL" id="JAVFKY010000003">
    <property type="protein sequence ID" value="KAK5578460.1"/>
    <property type="molecule type" value="Genomic_DNA"/>
</dbReference>
<evidence type="ECO:0000256" key="1">
    <source>
        <dbReference type="SAM" id="SignalP"/>
    </source>
</evidence>
<gene>
    <name evidence="2" type="ORF">RB653_008131</name>
</gene>
<keyword evidence="1" id="KW-0732">Signal</keyword>
<keyword evidence="3" id="KW-1185">Reference proteome</keyword>
<dbReference type="AlphaFoldDB" id="A0AAN7U4C2"/>
<feature type="chain" id="PRO_5042913925" description="Transmembrane protein" evidence="1">
    <location>
        <begin position="20"/>
        <end position="224"/>
    </location>
</feature>
<proteinExistence type="predicted"/>
<reference evidence="2 3" key="1">
    <citation type="submission" date="2023-11" db="EMBL/GenBank/DDBJ databases">
        <title>Dfirmibasis_genome.</title>
        <authorList>
            <person name="Edelbroek B."/>
            <person name="Kjellin J."/>
            <person name="Jerlstrom-Hultqvist J."/>
            <person name="Soderbom F."/>
        </authorList>
    </citation>
    <scope>NUCLEOTIDE SEQUENCE [LARGE SCALE GENOMIC DNA]</scope>
    <source>
        <strain evidence="2 3">TNS-C-14</strain>
    </source>
</reference>
<protein>
    <recommendedName>
        <fullName evidence="4">Transmembrane protein</fullName>
    </recommendedName>
</protein>
<comment type="caution">
    <text evidence="2">The sequence shown here is derived from an EMBL/GenBank/DDBJ whole genome shotgun (WGS) entry which is preliminary data.</text>
</comment>
<evidence type="ECO:0000313" key="2">
    <source>
        <dbReference type="EMBL" id="KAK5578460.1"/>
    </source>
</evidence>